<proteinExistence type="predicted"/>
<evidence type="ECO:0008006" key="4">
    <source>
        <dbReference type="Google" id="ProtNLM"/>
    </source>
</evidence>
<comment type="caution">
    <text evidence="2">The sequence shown here is derived from an EMBL/GenBank/DDBJ whole genome shotgun (WGS) entry which is preliminary data.</text>
</comment>
<evidence type="ECO:0000313" key="2">
    <source>
        <dbReference type="EMBL" id="MFD2042909.1"/>
    </source>
</evidence>
<feature type="chain" id="PRO_5047227021" description="Fibronectin type III domain-containing protein" evidence="1">
    <location>
        <begin position="18"/>
        <end position="159"/>
    </location>
</feature>
<keyword evidence="1" id="KW-0732">Signal</keyword>
<keyword evidence="3" id="KW-1185">Reference proteome</keyword>
<dbReference type="RefSeq" id="WP_377554616.1">
    <property type="nucleotide sequence ID" value="NZ_JBHUHQ010000002.1"/>
</dbReference>
<organism evidence="2 3">
    <name type="scientific">Ornithinibacillus salinisoli</name>
    <dbReference type="NCBI Taxonomy" id="1848459"/>
    <lineage>
        <taxon>Bacteria</taxon>
        <taxon>Bacillati</taxon>
        <taxon>Bacillota</taxon>
        <taxon>Bacilli</taxon>
        <taxon>Bacillales</taxon>
        <taxon>Bacillaceae</taxon>
        <taxon>Ornithinibacillus</taxon>
    </lineage>
</organism>
<gene>
    <name evidence="2" type="ORF">ACFSJF_01110</name>
</gene>
<sequence>MLVLILLSGLGFSSVSADSNKELKLDTKTGSSFVKLKWNDIDAERYILVDKENNEILYEGSKRSFKKDGLEQGSFIEYELLAVDQNEKIIDTYQVTAYPDFKTDDVIQFTIGESDSEIALTWENVPKAIKYQILKDGEVISEPSRVSSFLLSPQSDFFV</sequence>
<dbReference type="Proteomes" id="UP001597383">
    <property type="component" value="Unassembled WGS sequence"/>
</dbReference>
<protein>
    <recommendedName>
        <fullName evidence="4">Fibronectin type III domain-containing protein</fullName>
    </recommendedName>
</protein>
<feature type="signal peptide" evidence="1">
    <location>
        <begin position="1"/>
        <end position="17"/>
    </location>
</feature>
<name>A0ABW4VTA2_9BACI</name>
<reference evidence="3" key="1">
    <citation type="journal article" date="2019" name="Int. J. Syst. Evol. Microbiol.">
        <title>The Global Catalogue of Microorganisms (GCM) 10K type strain sequencing project: providing services to taxonomists for standard genome sequencing and annotation.</title>
        <authorList>
            <consortium name="The Broad Institute Genomics Platform"/>
            <consortium name="The Broad Institute Genome Sequencing Center for Infectious Disease"/>
            <person name="Wu L."/>
            <person name="Ma J."/>
        </authorList>
    </citation>
    <scope>NUCLEOTIDE SEQUENCE [LARGE SCALE GENOMIC DNA]</scope>
    <source>
        <strain evidence="3">R28</strain>
    </source>
</reference>
<dbReference type="EMBL" id="JBHUHQ010000002">
    <property type="protein sequence ID" value="MFD2042909.1"/>
    <property type="molecule type" value="Genomic_DNA"/>
</dbReference>
<accession>A0ABW4VTA2</accession>
<evidence type="ECO:0000256" key="1">
    <source>
        <dbReference type="SAM" id="SignalP"/>
    </source>
</evidence>
<evidence type="ECO:0000313" key="3">
    <source>
        <dbReference type="Proteomes" id="UP001597383"/>
    </source>
</evidence>